<dbReference type="KEGG" id="metu:GNH96_11660"/>
<keyword evidence="2" id="KW-1185">Reference proteome</keyword>
<dbReference type="RefSeq" id="WP_169603844.1">
    <property type="nucleotide sequence ID" value="NZ_CP046565.1"/>
</dbReference>
<evidence type="ECO:0000313" key="2">
    <source>
        <dbReference type="Proteomes" id="UP000503004"/>
    </source>
</evidence>
<evidence type="ECO:0008006" key="3">
    <source>
        <dbReference type="Google" id="ProtNLM"/>
    </source>
</evidence>
<sequence>MAGKPSDPAAAALLACALRHPVDVTEGVAVVQALGQMLDSRDAVRALTALSECHPARTVRRASRTLLRAGGS</sequence>
<name>A0A858Q9I6_9GAMM</name>
<accession>A0A858Q9I6</accession>
<dbReference type="AlphaFoldDB" id="A0A858Q9I6"/>
<gene>
    <name evidence="1" type="ORF">GNH96_11660</name>
</gene>
<organism evidence="1 2">
    <name type="scientific">Methylococcus geothermalis</name>
    <dbReference type="NCBI Taxonomy" id="2681310"/>
    <lineage>
        <taxon>Bacteria</taxon>
        <taxon>Pseudomonadati</taxon>
        <taxon>Pseudomonadota</taxon>
        <taxon>Gammaproteobacteria</taxon>
        <taxon>Methylococcales</taxon>
        <taxon>Methylococcaceae</taxon>
        <taxon>Methylococcus</taxon>
    </lineage>
</organism>
<dbReference type="Proteomes" id="UP000503004">
    <property type="component" value="Chromosome"/>
</dbReference>
<dbReference type="EMBL" id="CP046565">
    <property type="protein sequence ID" value="QJD30568.1"/>
    <property type="molecule type" value="Genomic_DNA"/>
</dbReference>
<proteinExistence type="predicted"/>
<reference evidence="2" key="1">
    <citation type="submission" date="2019-12" db="EMBL/GenBank/DDBJ databases">
        <authorList>
            <person name="Awala S.I."/>
            <person name="Rhee S.K."/>
        </authorList>
    </citation>
    <scope>NUCLEOTIDE SEQUENCE [LARGE SCALE GENOMIC DNA]</scope>
    <source>
        <strain evidence="2">IM1</strain>
    </source>
</reference>
<evidence type="ECO:0000313" key="1">
    <source>
        <dbReference type="EMBL" id="QJD30568.1"/>
    </source>
</evidence>
<protein>
    <recommendedName>
        <fullName evidence="3">HEAT repeat domain-containing protein</fullName>
    </recommendedName>
</protein>